<evidence type="ECO:0000256" key="4">
    <source>
        <dbReference type="ARBA" id="ARBA00022989"/>
    </source>
</evidence>
<evidence type="ECO:0000313" key="8">
    <source>
        <dbReference type="Proteomes" id="UP001156141"/>
    </source>
</evidence>
<sequence>GYLVSTGRLDLWLVATAGALGCNLGSVLAYEAGRHGGRPFVERYGRWLLLTTHDVDRAERFFGRYGGAAVIVGRLLP</sequence>
<keyword evidence="5" id="KW-0472">Membrane</keyword>
<evidence type="ECO:0000313" key="7">
    <source>
        <dbReference type="EMBL" id="MCH4554454.1"/>
    </source>
</evidence>
<feature type="domain" description="VTT" evidence="6">
    <location>
        <begin position="3"/>
        <end position="77"/>
    </location>
</feature>
<evidence type="ECO:0000259" key="6">
    <source>
        <dbReference type="Pfam" id="PF09335"/>
    </source>
</evidence>
<comment type="caution">
    <text evidence="7">The sequence shown here is derived from an EMBL/GenBank/DDBJ whole genome shotgun (WGS) entry which is preliminary data.</text>
</comment>
<dbReference type="Proteomes" id="UP001156141">
    <property type="component" value="Unassembled WGS sequence"/>
</dbReference>
<name>A0ABS9RNC6_9FLAO</name>
<keyword evidence="4" id="KW-1133">Transmembrane helix</keyword>
<organism evidence="7 8">
    <name type="scientific">Aestuariibaculum lutulentum</name>
    <dbReference type="NCBI Taxonomy" id="2920935"/>
    <lineage>
        <taxon>Bacteria</taxon>
        <taxon>Pseudomonadati</taxon>
        <taxon>Bacteroidota</taxon>
        <taxon>Flavobacteriia</taxon>
        <taxon>Flavobacteriales</taxon>
        <taxon>Flavobacteriaceae</taxon>
    </lineage>
</organism>
<comment type="subcellular location">
    <subcellularLocation>
        <location evidence="1">Cell membrane</location>
        <topology evidence="1">Multi-pass membrane protein</topology>
    </subcellularLocation>
</comment>
<feature type="non-terminal residue" evidence="7">
    <location>
        <position position="77"/>
    </location>
</feature>
<dbReference type="Pfam" id="PF09335">
    <property type="entry name" value="VTT_dom"/>
    <property type="match status" value="1"/>
</dbReference>
<reference evidence="7" key="1">
    <citation type="submission" date="2022-02" db="EMBL/GenBank/DDBJ databases">
        <title>Aestuariibaculum sp., a marine bacterium isolated from sediment in Guangxi.</title>
        <authorList>
            <person name="Ying J."/>
        </authorList>
    </citation>
    <scope>NUCLEOTIDE SEQUENCE</scope>
    <source>
        <strain evidence="7">L182</strain>
    </source>
</reference>
<keyword evidence="2" id="KW-1003">Cell membrane</keyword>
<keyword evidence="8" id="KW-1185">Reference proteome</keyword>
<evidence type="ECO:0000256" key="2">
    <source>
        <dbReference type="ARBA" id="ARBA00022475"/>
    </source>
</evidence>
<dbReference type="PANTHER" id="PTHR42709:SF6">
    <property type="entry name" value="UNDECAPRENYL PHOSPHATE TRANSPORTER A"/>
    <property type="match status" value="1"/>
</dbReference>
<keyword evidence="3" id="KW-0812">Transmembrane</keyword>
<feature type="non-terminal residue" evidence="7">
    <location>
        <position position="1"/>
    </location>
</feature>
<proteinExistence type="predicted"/>
<dbReference type="InterPro" id="IPR032816">
    <property type="entry name" value="VTT_dom"/>
</dbReference>
<evidence type="ECO:0000256" key="5">
    <source>
        <dbReference type="ARBA" id="ARBA00023136"/>
    </source>
</evidence>
<dbReference type="PANTHER" id="PTHR42709">
    <property type="entry name" value="ALKALINE PHOSPHATASE LIKE PROTEIN"/>
    <property type="match status" value="1"/>
</dbReference>
<dbReference type="EMBL" id="JAKVQD010000382">
    <property type="protein sequence ID" value="MCH4554454.1"/>
    <property type="molecule type" value="Genomic_DNA"/>
</dbReference>
<gene>
    <name evidence="7" type="ORF">MKW35_17675</name>
</gene>
<dbReference type="InterPro" id="IPR051311">
    <property type="entry name" value="DedA_domain"/>
</dbReference>
<evidence type="ECO:0000256" key="1">
    <source>
        <dbReference type="ARBA" id="ARBA00004651"/>
    </source>
</evidence>
<protein>
    <submittedName>
        <fullName evidence="7">VTT domain-containing protein</fullName>
    </submittedName>
</protein>
<accession>A0ABS9RNC6</accession>
<evidence type="ECO:0000256" key="3">
    <source>
        <dbReference type="ARBA" id="ARBA00022692"/>
    </source>
</evidence>
<dbReference type="RefSeq" id="WP_240575921.1">
    <property type="nucleotide sequence ID" value="NZ_JAKVQD010000382.1"/>
</dbReference>